<dbReference type="RefSeq" id="WP_259540226.1">
    <property type="nucleotide sequence ID" value="NZ_JANLCJ010000006.1"/>
</dbReference>
<name>A0ABT2H5T8_9MICO</name>
<reference evidence="10" key="1">
    <citation type="submission" date="2022-08" db="EMBL/GenBank/DDBJ databases">
        <authorList>
            <person name="Deng Y."/>
            <person name="Han X.-F."/>
            <person name="Zhang Y.-Q."/>
        </authorList>
    </citation>
    <scope>NUCLEOTIDE SEQUENCE</scope>
    <source>
        <strain evidence="10">CPCC 203386</strain>
    </source>
</reference>
<dbReference type="Gene3D" id="3.40.605.10">
    <property type="entry name" value="Aldehyde Dehydrogenase, Chain A, domain 1"/>
    <property type="match status" value="1"/>
</dbReference>
<evidence type="ECO:0000259" key="8">
    <source>
        <dbReference type="Pfam" id="PF00171"/>
    </source>
</evidence>
<dbReference type="Gene3D" id="3.20.20.220">
    <property type="match status" value="1"/>
</dbReference>
<dbReference type="Pfam" id="PF00171">
    <property type="entry name" value="Aldedh"/>
    <property type="match status" value="1"/>
</dbReference>
<evidence type="ECO:0000313" key="10">
    <source>
        <dbReference type="EMBL" id="MCS5735298.1"/>
    </source>
</evidence>
<dbReference type="Gene3D" id="3.40.309.10">
    <property type="entry name" value="Aldehyde Dehydrogenase, Chain A, domain 2"/>
    <property type="match status" value="1"/>
</dbReference>
<dbReference type="InterPro" id="IPR016161">
    <property type="entry name" value="Ald_DH/histidinol_DH"/>
</dbReference>
<evidence type="ECO:0000256" key="6">
    <source>
        <dbReference type="PROSITE-ProRule" id="PRU10007"/>
    </source>
</evidence>
<accession>A0ABT2H5T8</accession>
<dbReference type="InterPro" id="IPR029041">
    <property type="entry name" value="FAD-linked_oxidoreductase-like"/>
</dbReference>
<gene>
    <name evidence="10" type="ORF">N1032_16235</name>
</gene>
<dbReference type="InterPro" id="IPR002872">
    <property type="entry name" value="Proline_DH_dom"/>
</dbReference>
<evidence type="ECO:0000256" key="2">
    <source>
        <dbReference type="ARBA" id="ARBA00012884"/>
    </source>
</evidence>
<dbReference type="InterPro" id="IPR025703">
    <property type="entry name" value="Bifunct_PutA"/>
</dbReference>
<evidence type="ECO:0000256" key="4">
    <source>
        <dbReference type="ARBA" id="ARBA00023027"/>
    </source>
</evidence>
<evidence type="ECO:0000256" key="1">
    <source>
        <dbReference type="ARBA" id="ARBA00004786"/>
    </source>
</evidence>
<dbReference type="PROSITE" id="PS00687">
    <property type="entry name" value="ALDEHYDE_DEHYDR_GLU"/>
    <property type="match status" value="1"/>
</dbReference>
<dbReference type="InterPro" id="IPR016163">
    <property type="entry name" value="Ald_DH_C"/>
</dbReference>
<keyword evidence="3 7" id="KW-0560">Oxidoreductase</keyword>
<comment type="caution">
    <text evidence="10">The sequence shown here is derived from an EMBL/GenBank/DDBJ whole genome shotgun (WGS) entry which is preliminary data.</text>
</comment>
<keyword evidence="4" id="KW-0520">NAD</keyword>
<feature type="active site" evidence="6">
    <location>
        <position position="734"/>
    </location>
</feature>
<dbReference type="SUPFAM" id="SSF53720">
    <property type="entry name" value="ALDH-like"/>
    <property type="match status" value="1"/>
</dbReference>
<evidence type="ECO:0000313" key="11">
    <source>
        <dbReference type="Proteomes" id="UP001165586"/>
    </source>
</evidence>
<protein>
    <recommendedName>
        <fullName evidence="2">L-glutamate gamma-semialdehyde dehydrogenase</fullName>
        <ecNumber evidence="2">1.2.1.88</ecNumber>
    </recommendedName>
</protein>
<keyword evidence="11" id="KW-1185">Reference proteome</keyword>
<dbReference type="InterPro" id="IPR029510">
    <property type="entry name" value="Ald_DH_CS_GLU"/>
</dbReference>
<dbReference type="PROSITE" id="PS00070">
    <property type="entry name" value="ALDEHYDE_DEHYDR_CYS"/>
    <property type="match status" value="1"/>
</dbReference>
<evidence type="ECO:0000259" key="9">
    <source>
        <dbReference type="Pfam" id="PF01619"/>
    </source>
</evidence>
<comment type="pathway">
    <text evidence="1">Amino-acid degradation; L-proline degradation into L-glutamate; L-glutamate from L-proline: step 2/2.</text>
</comment>
<dbReference type="InterPro" id="IPR016162">
    <property type="entry name" value="Ald_DH_N"/>
</dbReference>
<dbReference type="InterPro" id="IPR015590">
    <property type="entry name" value="Aldehyde_DH_dom"/>
</dbReference>
<evidence type="ECO:0000256" key="3">
    <source>
        <dbReference type="ARBA" id="ARBA00023002"/>
    </source>
</evidence>
<dbReference type="InterPro" id="IPR016160">
    <property type="entry name" value="Ald_DH_CS_CYS"/>
</dbReference>
<dbReference type="Proteomes" id="UP001165586">
    <property type="component" value="Unassembled WGS sequence"/>
</dbReference>
<dbReference type="EMBL" id="JANLCJ010000006">
    <property type="protein sequence ID" value="MCS5735298.1"/>
    <property type="molecule type" value="Genomic_DNA"/>
</dbReference>
<feature type="domain" description="Aldehyde dehydrogenase" evidence="8">
    <location>
        <begin position="534"/>
        <end position="949"/>
    </location>
</feature>
<comment type="catalytic activity">
    <reaction evidence="5">
        <text>L-glutamate 5-semialdehyde + NAD(+) + H2O = L-glutamate + NADH + 2 H(+)</text>
        <dbReference type="Rhea" id="RHEA:30235"/>
        <dbReference type="ChEBI" id="CHEBI:15377"/>
        <dbReference type="ChEBI" id="CHEBI:15378"/>
        <dbReference type="ChEBI" id="CHEBI:29985"/>
        <dbReference type="ChEBI" id="CHEBI:57540"/>
        <dbReference type="ChEBI" id="CHEBI:57945"/>
        <dbReference type="ChEBI" id="CHEBI:58066"/>
        <dbReference type="EC" id="1.2.1.88"/>
    </reaction>
</comment>
<comment type="similarity">
    <text evidence="7">Belongs to the aldehyde dehydrogenase family.</text>
</comment>
<organism evidence="10 11">
    <name type="scientific">Herbiconiux daphne</name>
    <dbReference type="NCBI Taxonomy" id="2970914"/>
    <lineage>
        <taxon>Bacteria</taxon>
        <taxon>Bacillati</taxon>
        <taxon>Actinomycetota</taxon>
        <taxon>Actinomycetes</taxon>
        <taxon>Micrococcales</taxon>
        <taxon>Microbacteriaceae</taxon>
        <taxon>Herbiconiux</taxon>
    </lineage>
</organism>
<sequence>MADQNDTEFQPASVDLAHEAVELARHWLDESRDSPVDPSAARLAGVLKDPDGLAFTVGFVDGVARPEDLIVAGKNLARLAKRVPRFLPWYLRLAIKAGGALGEVIPGVVVPIARRVLRSMVGHLIVDARPAKFGPAVAALRSDTVRLNINLLGEAVLGDREAANRLQGTKDLLQRPDVDYVSVKVSSVASDLSMWAFDQTVERVAQSLIPLYRIASRKGLVGPATVDGATVSPVPGRKFVNLDMEEYRDLDLTIAVFRRVLDEPEFLDFEAGIVLQAYLPDALSALQGLHAWAAERRARGGAPIKVRVVKGANLAMEHVDSALHGWPLATYGTKQDTDTNYKRVLDWALRPEHVDAVRIGVAGHNLFDIAWAWLVASQRGVTSSIDFEMLLGMATTQADAVRKTVGHLLLYTPVVAPAEFDVAIGYLVRRLEENSSDDNFMSSVFDLAADARAFAKERDRFLASVEALAASADDVPLPNRRQDRLNGDLEPAGGLFHNAADTDPSLLANRVWGGRILARVPSSDLGVDTIEQALVTDAAALESLIASTVVAGAAWGSRSAADRAGFVRRAGYALEANRDRLIEVMASETGKTIDQADPEVSEAIDFAHYYATTAVELDAVDGATFVPSKLTVVTPPWNFPVAIPAGSVLAALAAGSAVIIKPAPQAKRSAAVMVEALWESGIPRDVLVLVDVDEGDLGRSLMSDPRVDRLILTGAYDTAALFRSWRPDLPLLAETSGKNAIVVTPSADLDLAVADIVKSAFGHAGQKCSAASLVILVGSVAQSQRFSRQLVDAVRSLRVGYPDDPSVQMGPLIEPAAGKLGEALTSLGVGERWLIEPRQLDDTGRLWSPGVREGVLPGTPFHLTEYFGPVLGIMHAPTLEKAIELQNAVPYGLTAGIHSLDAAEIHRWLAEVDAGNAYINRGITGAIVRRQPFGGWKKSSVGAGAKAGGPNYLVHLGSWLNDPGAPSEGLSLAGLDDRVVKLLDTATSGLEWNDFDIARRGAKSDQAAWASTFEARDESGLEVELNVLRYLPVPVVVRLSEGEPLHRLVRVLAAATLARASVIVSSAAKLPRPLRALLKEWGVRVVIENDAAWLARVPEYIGVIPRIRLIGGDASALASALGGSPDVAIYADEVTRAGRIELLPFLKEQAVSVTHHRFGNPSALLDDLFD</sequence>
<dbReference type="SUPFAM" id="SSF51730">
    <property type="entry name" value="FAD-linked oxidoreductase"/>
    <property type="match status" value="1"/>
</dbReference>
<dbReference type="PANTHER" id="PTHR42862">
    <property type="entry name" value="DELTA-1-PYRROLINE-5-CARBOXYLATE DEHYDROGENASE 1, ISOFORM A-RELATED"/>
    <property type="match status" value="1"/>
</dbReference>
<feature type="domain" description="Proline dehydrogenase" evidence="9">
    <location>
        <begin position="137"/>
        <end position="442"/>
    </location>
</feature>
<evidence type="ECO:0000256" key="5">
    <source>
        <dbReference type="ARBA" id="ARBA00048142"/>
    </source>
</evidence>
<evidence type="ECO:0000256" key="7">
    <source>
        <dbReference type="RuleBase" id="RU003345"/>
    </source>
</evidence>
<dbReference type="Pfam" id="PF01619">
    <property type="entry name" value="Pro_dh"/>
    <property type="match status" value="1"/>
</dbReference>
<dbReference type="EC" id="1.2.1.88" evidence="2"/>
<dbReference type="PIRSF" id="PIRSF000197">
    <property type="entry name" value="Bifunct_PutA"/>
    <property type="match status" value="1"/>
</dbReference>
<dbReference type="InterPro" id="IPR050485">
    <property type="entry name" value="Proline_metab_enzyme"/>
</dbReference>
<proteinExistence type="inferred from homology"/>
<dbReference type="PANTHER" id="PTHR42862:SF1">
    <property type="entry name" value="DELTA-1-PYRROLINE-5-CARBOXYLATE DEHYDROGENASE 2, ISOFORM A-RELATED"/>
    <property type="match status" value="1"/>
</dbReference>